<gene>
    <name evidence="2" type="ORF">CDO51_01455</name>
</gene>
<dbReference type="SUPFAM" id="SSF53901">
    <property type="entry name" value="Thiolase-like"/>
    <property type="match status" value="1"/>
</dbReference>
<dbReference type="OrthoDB" id="9762068at2"/>
<dbReference type="InterPro" id="IPR045984">
    <property type="entry name" value="DUF5940"/>
</dbReference>
<feature type="domain" description="DUF5940" evidence="1">
    <location>
        <begin position="347"/>
        <end position="510"/>
    </location>
</feature>
<evidence type="ECO:0000313" key="3">
    <source>
        <dbReference type="Proteomes" id="UP000214588"/>
    </source>
</evidence>
<accession>A0A226C097</accession>
<dbReference type="GO" id="GO:0016746">
    <property type="term" value="F:acyltransferase activity"/>
    <property type="evidence" value="ECO:0007669"/>
    <property type="project" value="InterPro"/>
</dbReference>
<organism evidence="2 3">
    <name type="scientific">Natranaerobius trueperi</name>
    <dbReference type="NCBI Taxonomy" id="759412"/>
    <lineage>
        <taxon>Bacteria</taxon>
        <taxon>Bacillati</taxon>
        <taxon>Bacillota</taxon>
        <taxon>Clostridia</taxon>
        <taxon>Natranaerobiales</taxon>
        <taxon>Natranaerobiaceae</taxon>
        <taxon>Natranaerobius</taxon>
    </lineage>
</organism>
<dbReference type="InterPro" id="IPR016039">
    <property type="entry name" value="Thiolase-like"/>
</dbReference>
<dbReference type="Proteomes" id="UP000214588">
    <property type="component" value="Unassembled WGS sequence"/>
</dbReference>
<dbReference type="EMBL" id="NIQC01000002">
    <property type="protein sequence ID" value="OWZ84718.1"/>
    <property type="molecule type" value="Genomic_DNA"/>
</dbReference>
<name>A0A226C097_9FIRM</name>
<dbReference type="RefSeq" id="WP_089022522.1">
    <property type="nucleotide sequence ID" value="NZ_NIQC01000002.1"/>
</dbReference>
<evidence type="ECO:0000259" key="1">
    <source>
        <dbReference type="Pfam" id="PF19364"/>
    </source>
</evidence>
<dbReference type="Gene3D" id="3.40.47.10">
    <property type="match status" value="1"/>
</dbReference>
<proteinExistence type="predicted"/>
<reference evidence="2 3" key="1">
    <citation type="submission" date="2017-06" db="EMBL/GenBank/DDBJ databases">
        <title>Draft Genome Sequence of Natranaerobius trueperi halophilic, alkalithermophilic bacteria from soda lakes.</title>
        <authorList>
            <person name="Zhao B."/>
        </authorList>
    </citation>
    <scope>NUCLEOTIDE SEQUENCE [LARGE SCALE GENOMIC DNA]</scope>
    <source>
        <strain evidence="2 3">DSM 18760</strain>
    </source>
</reference>
<protein>
    <submittedName>
        <fullName evidence="2">Glycine reductase</fullName>
    </submittedName>
</protein>
<dbReference type="NCBIfam" id="NF040746">
    <property type="entry name" value="reduct_C_beta"/>
    <property type="match status" value="1"/>
</dbReference>
<sequence length="515" mass="55241">MTYSVIGNTSYVLAHTPAAMRYHGSTLAAERKKNGESDYIKKAENKSRSFEEAVKYPPNQAYIGNISPDTLQETEKPWYENLVDGGERFSDWGEIMPEDEFLGLIQISDAFDLVMLEENFVSNVKEKLAKNTVMTDELVEKLSGKDQETIKKAVEEGTAEPLYFESNLVGCVKSAHETDPNLNAHVMLENLMAKASGVLSLLHLGKQQDVNLSEIDYVMEVSEEACGDVNQRGGGNFAKAIAEVAGCTNATGADIRSFCAAPAHAMVNAAALVEAGIYEKVAIVAGGAVAKLGMNSKEHMNKDMPILEDCIAGLTILVQKNDGKNPVIVTDAIGKHNVGTGSAPQSVISAVTTEPLEKLGLSITDIDKYSVEMQNPELTQPAGGGDVPASNYKMIGALGVKKGQLEKKELATFGAKHGMPGFAPTQGHIPSGVPFVGHARRMLMNGDISKAMIIGKGSLFLGRLTNLFDGISFVMEPNKGTTSEQDGASEDEIKRIVASSLRDLADSLAHEEDKS</sequence>
<evidence type="ECO:0000313" key="2">
    <source>
        <dbReference type="EMBL" id="OWZ84718.1"/>
    </source>
</evidence>
<keyword evidence="3" id="KW-1185">Reference proteome</keyword>
<dbReference type="Pfam" id="PF19364">
    <property type="entry name" value="DUF5940"/>
    <property type="match status" value="1"/>
</dbReference>
<comment type="caution">
    <text evidence="2">The sequence shown here is derived from an EMBL/GenBank/DDBJ whole genome shotgun (WGS) entry which is preliminary data.</text>
</comment>
<dbReference type="AlphaFoldDB" id="A0A226C097"/>